<comment type="caution">
    <text evidence="2">The sequence shown here is derived from an EMBL/GenBank/DDBJ whole genome shotgun (WGS) entry which is preliminary data.</text>
</comment>
<dbReference type="SUPFAM" id="SSF54427">
    <property type="entry name" value="NTF2-like"/>
    <property type="match status" value="1"/>
</dbReference>
<reference evidence="2 3" key="1">
    <citation type="submission" date="2020-04" db="EMBL/GenBank/DDBJ databases">
        <title>MicrobeNet Type strains.</title>
        <authorList>
            <person name="Nicholson A.C."/>
        </authorList>
    </citation>
    <scope>NUCLEOTIDE SEQUENCE [LARGE SCALE GENOMIC DNA]</scope>
    <source>
        <strain evidence="2 3">DSM 44960</strain>
    </source>
</reference>
<dbReference type="Gene3D" id="3.10.450.50">
    <property type="match status" value="1"/>
</dbReference>
<protein>
    <submittedName>
        <fullName evidence="2">DUF4440 domain-containing protein</fullName>
    </submittedName>
</protein>
<dbReference type="InterPro" id="IPR027843">
    <property type="entry name" value="DUF4440"/>
</dbReference>
<dbReference type="Pfam" id="PF14534">
    <property type="entry name" value="DUF4440"/>
    <property type="match status" value="1"/>
</dbReference>
<evidence type="ECO:0000259" key="1">
    <source>
        <dbReference type="Pfam" id="PF14534"/>
    </source>
</evidence>
<dbReference type="RefSeq" id="WP_067635627.1">
    <property type="nucleotide sequence ID" value="NZ_JAAXOM010000001.1"/>
</dbReference>
<gene>
    <name evidence="2" type="ORF">HGA10_00440</name>
</gene>
<evidence type="ECO:0000313" key="3">
    <source>
        <dbReference type="Proteomes" id="UP000572007"/>
    </source>
</evidence>
<dbReference type="AlphaFoldDB" id="A0A846VYU1"/>
<evidence type="ECO:0000313" key="2">
    <source>
        <dbReference type="EMBL" id="NKX85780.1"/>
    </source>
</evidence>
<sequence length="127" mass="14382">MALINDDSEIEYVVSAELRLADRQIRNSRADSAALLDADFREFGASGRVWDRESILDMMSDDISSAPTIDHVTAARLAPTVIHVTYRTRSKERTAVRSSIWLLRDGSWNLYFHQGTVQHETATQDDN</sequence>
<accession>A0A846VYU1</accession>
<feature type="domain" description="DUF4440" evidence="1">
    <location>
        <begin position="14"/>
        <end position="109"/>
    </location>
</feature>
<dbReference type="Proteomes" id="UP000572007">
    <property type="component" value="Unassembled WGS sequence"/>
</dbReference>
<organism evidence="2 3">
    <name type="scientific">Nocardia coubleae</name>
    <dbReference type="NCBI Taxonomy" id="356147"/>
    <lineage>
        <taxon>Bacteria</taxon>
        <taxon>Bacillati</taxon>
        <taxon>Actinomycetota</taxon>
        <taxon>Actinomycetes</taxon>
        <taxon>Mycobacteriales</taxon>
        <taxon>Nocardiaceae</taxon>
        <taxon>Nocardia</taxon>
    </lineage>
</organism>
<dbReference type="EMBL" id="JAAXOM010000001">
    <property type="protein sequence ID" value="NKX85780.1"/>
    <property type="molecule type" value="Genomic_DNA"/>
</dbReference>
<name>A0A846VYU1_9NOCA</name>
<dbReference type="InterPro" id="IPR032710">
    <property type="entry name" value="NTF2-like_dom_sf"/>
</dbReference>
<proteinExistence type="predicted"/>
<keyword evidence="3" id="KW-1185">Reference proteome</keyword>